<sequence>MNNNEEEYSIALFEDGTKEMIPKSWIQDYLKEENTESDMEMQYETLRDKPSSSNINPQRNIVLSTQYYESTRKILQTLVKEVSENKTAILKLQKGVDRLLCVALGEPEPEVNLSQPAETLNEFLALEEHVKIKQNFDEIVCNLSKIGGKTVESTTRKIWSKLCTTQLASTICWTGANGKYCLKPLILNRLVRDAVLLTHPQGKESEIQKATMLWFSHAQDRLRARRSFHTEN</sequence>
<gene>
    <name evidence="1" type="ORF">MML48_4g00014637</name>
</gene>
<dbReference type="Proteomes" id="UP001056778">
    <property type="component" value="Chromosome 4"/>
</dbReference>
<evidence type="ECO:0000313" key="2">
    <source>
        <dbReference type="Proteomes" id="UP001056778"/>
    </source>
</evidence>
<accession>A0ACB9TB44</accession>
<dbReference type="EMBL" id="CM043018">
    <property type="protein sequence ID" value="KAI4463982.1"/>
    <property type="molecule type" value="Genomic_DNA"/>
</dbReference>
<evidence type="ECO:0000313" key="1">
    <source>
        <dbReference type="EMBL" id="KAI4463982.1"/>
    </source>
</evidence>
<reference evidence="1" key="1">
    <citation type="submission" date="2022-04" db="EMBL/GenBank/DDBJ databases">
        <title>Chromosome-scale genome assembly of Holotrichia oblita Faldermann.</title>
        <authorList>
            <person name="Rongchong L."/>
        </authorList>
    </citation>
    <scope>NUCLEOTIDE SEQUENCE</scope>
    <source>
        <strain evidence="1">81SQS9</strain>
    </source>
</reference>
<protein>
    <submittedName>
        <fullName evidence="1">Uncharacterized protein</fullName>
    </submittedName>
</protein>
<organism evidence="1 2">
    <name type="scientific">Holotrichia oblita</name>
    <name type="common">Chafer beetle</name>
    <dbReference type="NCBI Taxonomy" id="644536"/>
    <lineage>
        <taxon>Eukaryota</taxon>
        <taxon>Metazoa</taxon>
        <taxon>Ecdysozoa</taxon>
        <taxon>Arthropoda</taxon>
        <taxon>Hexapoda</taxon>
        <taxon>Insecta</taxon>
        <taxon>Pterygota</taxon>
        <taxon>Neoptera</taxon>
        <taxon>Endopterygota</taxon>
        <taxon>Coleoptera</taxon>
        <taxon>Polyphaga</taxon>
        <taxon>Scarabaeiformia</taxon>
        <taxon>Scarabaeidae</taxon>
        <taxon>Melolonthinae</taxon>
        <taxon>Holotrichia</taxon>
    </lineage>
</organism>
<comment type="caution">
    <text evidence="1">The sequence shown here is derived from an EMBL/GenBank/DDBJ whole genome shotgun (WGS) entry which is preliminary data.</text>
</comment>
<name>A0ACB9TB44_HOLOL</name>
<keyword evidence="2" id="KW-1185">Reference proteome</keyword>
<proteinExistence type="predicted"/>